<feature type="domain" description="DUF8094" evidence="2">
    <location>
        <begin position="36"/>
        <end position="309"/>
    </location>
</feature>
<accession>A0A1H5T1V2</accession>
<protein>
    <recommendedName>
        <fullName evidence="2">DUF8094 domain-containing protein</fullName>
    </recommendedName>
</protein>
<dbReference type="EMBL" id="FNVU01000001">
    <property type="protein sequence ID" value="SEF56803.1"/>
    <property type="molecule type" value="Genomic_DNA"/>
</dbReference>
<dbReference type="Pfam" id="PF26366">
    <property type="entry name" value="DUF8094"/>
    <property type="match status" value="1"/>
</dbReference>
<reference evidence="3 4" key="1">
    <citation type="submission" date="2016-10" db="EMBL/GenBank/DDBJ databases">
        <authorList>
            <person name="de Groot N.N."/>
        </authorList>
    </citation>
    <scope>NUCLEOTIDE SEQUENCE [LARGE SCALE GENOMIC DNA]</scope>
    <source>
        <strain evidence="3 4">CGMCC 4.2023</strain>
    </source>
</reference>
<organism evidence="3 4">
    <name type="scientific">Actinacidiphila yanglinensis</name>
    <dbReference type="NCBI Taxonomy" id="310779"/>
    <lineage>
        <taxon>Bacteria</taxon>
        <taxon>Bacillati</taxon>
        <taxon>Actinomycetota</taxon>
        <taxon>Actinomycetes</taxon>
        <taxon>Kitasatosporales</taxon>
        <taxon>Streptomycetaceae</taxon>
        <taxon>Actinacidiphila</taxon>
    </lineage>
</organism>
<evidence type="ECO:0000259" key="2">
    <source>
        <dbReference type="Pfam" id="PF26366"/>
    </source>
</evidence>
<dbReference type="AlphaFoldDB" id="A0A1H5T1V2"/>
<dbReference type="InterPro" id="IPR058407">
    <property type="entry name" value="DUF8094"/>
</dbReference>
<dbReference type="RefSeq" id="WP_103883756.1">
    <property type="nucleotide sequence ID" value="NZ_FNVU01000001.1"/>
</dbReference>
<dbReference type="Proteomes" id="UP000236754">
    <property type="component" value="Unassembled WGS sequence"/>
</dbReference>
<name>A0A1H5T1V2_9ACTN</name>
<proteinExistence type="predicted"/>
<keyword evidence="1" id="KW-0732">Signal</keyword>
<feature type="signal peptide" evidence="1">
    <location>
        <begin position="1"/>
        <end position="22"/>
    </location>
</feature>
<evidence type="ECO:0000313" key="4">
    <source>
        <dbReference type="Proteomes" id="UP000236754"/>
    </source>
</evidence>
<gene>
    <name evidence="3" type="ORF">SAMN05216223_101359</name>
</gene>
<dbReference type="OrthoDB" id="3510378at2"/>
<feature type="chain" id="PRO_5009284530" description="DUF8094 domain-containing protein" evidence="1">
    <location>
        <begin position="23"/>
        <end position="323"/>
    </location>
</feature>
<evidence type="ECO:0000313" key="3">
    <source>
        <dbReference type="EMBL" id="SEF56803.1"/>
    </source>
</evidence>
<evidence type="ECO:0000256" key="1">
    <source>
        <dbReference type="SAM" id="SignalP"/>
    </source>
</evidence>
<keyword evidence="4" id="KW-1185">Reference proteome</keyword>
<sequence length="323" mass="34356">MIRRRLCLGAAAIALTVPLAGCVTVHGERALIPSIRPAEAAKVLANFATQNNKATKSYDQQAITSIEAGPLGAIDEAGVRAKHANNPQGNPKYSALKFSDQKYFIPEQRGWPKFFVAEALTNRSTNERWLLAFRRGAPTDPWKADYLGVAVPGSLPDFAVDKHGHAESVPLAGTDLLVQPGQLSAQYADYLDGGKDAPQVFADGPATSGLRTNRASAARTANTVTQYADQPDSSGDFSPIALRTTDGGAVVFFGSRHQSRATFRASYHLSLDKDTQALTSGTPRTSITLARVSQNMVTVPRKTSTAKVGFLSNLTGLVSAKGS</sequence>